<evidence type="ECO:0000313" key="2">
    <source>
        <dbReference type="EMBL" id="RPF53957.1"/>
    </source>
</evidence>
<feature type="transmembrane region" description="Helical" evidence="1">
    <location>
        <begin position="247"/>
        <end position="266"/>
    </location>
</feature>
<feature type="transmembrane region" description="Helical" evidence="1">
    <location>
        <begin position="125"/>
        <end position="149"/>
    </location>
</feature>
<dbReference type="Proteomes" id="UP000276443">
    <property type="component" value="Unassembled WGS sequence"/>
</dbReference>
<comment type="caution">
    <text evidence="2">The sequence shown here is derived from an EMBL/GenBank/DDBJ whole genome shotgun (WGS) entry which is preliminary data.</text>
</comment>
<keyword evidence="1" id="KW-0472">Membrane</keyword>
<accession>A0A3N5B9B8</accession>
<feature type="transmembrane region" description="Helical" evidence="1">
    <location>
        <begin position="272"/>
        <end position="290"/>
    </location>
</feature>
<gene>
    <name evidence="2" type="ORF">EDC24_1143</name>
</gene>
<feature type="transmembrane region" description="Helical" evidence="1">
    <location>
        <begin position="7"/>
        <end position="25"/>
    </location>
</feature>
<keyword evidence="3" id="KW-1185">Reference proteome</keyword>
<reference evidence="2 3" key="1">
    <citation type="submission" date="2018-11" db="EMBL/GenBank/DDBJ databases">
        <title>Genomic Encyclopedia of Type Strains, Phase IV (KMG-IV): sequencing the most valuable type-strain genomes for metagenomic binning, comparative biology and taxonomic classification.</title>
        <authorList>
            <person name="Goeker M."/>
        </authorList>
    </citation>
    <scope>NUCLEOTIDE SEQUENCE [LARGE SCALE GENOMIC DNA]</scope>
    <source>
        <strain evidence="2 3">DSM 18090</strain>
    </source>
</reference>
<feature type="transmembrane region" description="Helical" evidence="1">
    <location>
        <begin position="55"/>
        <end position="74"/>
    </location>
</feature>
<keyword evidence="1" id="KW-1133">Transmembrane helix</keyword>
<evidence type="ECO:0000313" key="3">
    <source>
        <dbReference type="Proteomes" id="UP000276443"/>
    </source>
</evidence>
<sequence>MKSMKSLQFYLYTSFVALYVVNLFFENHTIMLIQGWIGVAALLVSIFGSNRIYQVIGLAFLGISTIMIFLYDIPFSEIPIYFTSMGLLIALLYIIPFINHYMIVGGYDQSLFKLLQTNTPNLGKFYIKSYLTSYVLTIFIFISTIPLVYQLIKSKTANFSDHITLQFATRGILRPFAAANTWSPIEVYIALVVAYTGSSYLVLMPILLGFSLTMLLIDTTLGYFKFKSYKLEEANPDSTNDRSTRHFLSLAAFLALFIAVAASIHLITGLEFFDSIILIIIPYTMLWALITKKFRTFIRYNQKVWGEHIFTMQNFMMLLLPVGVFNEVVSDTPIFIQAMESFAWLENTPLLLFIFIQLSSMFLAFVGFHPLVTLSLQGLFVTPFLDTISPVSISIVMIISVIANDMTGTFNIPITMLNQYFKRNPYQLTLWNIGYALTFGGVGVLIAWVLA</sequence>
<dbReference type="AlphaFoldDB" id="A0A3N5B9B8"/>
<feature type="transmembrane region" description="Helical" evidence="1">
    <location>
        <begin position="80"/>
        <end position="104"/>
    </location>
</feature>
<proteinExistence type="predicted"/>
<keyword evidence="1" id="KW-0812">Transmembrane</keyword>
<dbReference type="EMBL" id="RKRF01000008">
    <property type="protein sequence ID" value="RPF53957.1"/>
    <property type="molecule type" value="Genomic_DNA"/>
</dbReference>
<feature type="transmembrane region" description="Helical" evidence="1">
    <location>
        <begin position="349"/>
        <end position="368"/>
    </location>
</feature>
<protein>
    <submittedName>
        <fullName evidence="2">Uncharacterized protein</fullName>
    </submittedName>
</protein>
<evidence type="ECO:0000256" key="1">
    <source>
        <dbReference type="SAM" id="Phobius"/>
    </source>
</evidence>
<feature type="transmembrane region" description="Helical" evidence="1">
    <location>
        <begin position="428"/>
        <end position="450"/>
    </location>
</feature>
<name>A0A3N5B9B8_9BACI</name>
<feature type="transmembrane region" description="Helical" evidence="1">
    <location>
        <begin position="31"/>
        <end position="48"/>
    </location>
</feature>
<feature type="transmembrane region" description="Helical" evidence="1">
    <location>
        <begin position="388"/>
        <end position="407"/>
    </location>
</feature>
<organism evidence="2 3">
    <name type="scientific">Aquisalibacillus elongatus</name>
    <dbReference type="NCBI Taxonomy" id="485577"/>
    <lineage>
        <taxon>Bacteria</taxon>
        <taxon>Bacillati</taxon>
        <taxon>Bacillota</taxon>
        <taxon>Bacilli</taxon>
        <taxon>Bacillales</taxon>
        <taxon>Bacillaceae</taxon>
        <taxon>Aquisalibacillus</taxon>
    </lineage>
</organism>
<feature type="transmembrane region" description="Helical" evidence="1">
    <location>
        <begin position="200"/>
        <end position="226"/>
    </location>
</feature>